<dbReference type="eggNOG" id="ENOG502ZS73">
    <property type="taxonomic scope" value="Bacteria"/>
</dbReference>
<protein>
    <submittedName>
        <fullName evidence="1">Uncharacterized protein</fullName>
    </submittedName>
</protein>
<dbReference type="AlphaFoldDB" id="D1AR95"/>
<evidence type="ECO:0000313" key="2">
    <source>
        <dbReference type="Proteomes" id="UP000000845"/>
    </source>
</evidence>
<gene>
    <name evidence="1" type="ordered locus">Sterm_0915</name>
</gene>
<evidence type="ECO:0000313" key="1">
    <source>
        <dbReference type="EMBL" id="ACZ07783.1"/>
    </source>
</evidence>
<dbReference type="KEGG" id="str:Sterm_0915"/>
<accession>D1AR95</accession>
<reference evidence="2" key="1">
    <citation type="submission" date="2009-09" db="EMBL/GenBank/DDBJ databases">
        <title>The complete chromosome of Sebaldella termitidis ATCC 33386.</title>
        <authorList>
            <consortium name="US DOE Joint Genome Institute (JGI-PGF)"/>
            <person name="Lucas S."/>
            <person name="Copeland A."/>
            <person name="Lapidus A."/>
            <person name="Glavina del Rio T."/>
            <person name="Dalin E."/>
            <person name="Tice H."/>
            <person name="Bruce D."/>
            <person name="Goodwin L."/>
            <person name="Pitluck S."/>
            <person name="Kyrpides N."/>
            <person name="Mavromatis K."/>
            <person name="Ivanova N."/>
            <person name="Mikhailova N."/>
            <person name="Sims D."/>
            <person name="Meincke L."/>
            <person name="Brettin T."/>
            <person name="Detter J.C."/>
            <person name="Han C."/>
            <person name="Larimer F."/>
            <person name="Land M."/>
            <person name="Hauser L."/>
            <person name="Markowitz V."/>
            <person name="Cheng J.F."/>
            <person name="Hugenholtz P."/>
            <person name="Woyke T."/>
            <person name="Wu D."/>
            <person name="Eisen J.A."/>
        </authorList>
    </citation>
    <scope>NUCLEOTIDE SEQUENCE [LARGE SCALE GENOMIC DNA]</scope>
    <source>
        <strain evidence="2">ATCC 33386 / NCTC 11300</strain>
    </source>
</reference>
<dbReference type="STRING" id="526218.Sterm_0915"/>
<sequence>MQSQGSTDVSSDIKSVKNAFSSTNNFFGNSVKTDKLFKNYSGDGIIIAPEEITMVDFNISDFGDSVVSNTESDVTVRVCGLMLAHLEESGNSVLGIESLLSSYAGKKLNGVTQGLSQGIDYLGNTFGSSLSSTLTGMLGSLSQGSFNLNSLYNNNLKNTIELAKWALEYGESTDYRDVVIETIINESVSKTYILPDMFAVKYHESVNVSSGSGFYEFLLKQKRYSNRKIQITGGNI</sequence>
<dbReference type="EMBL" id="CP001739">
    <property type="protein sequence ID" value="ACZ07783.1"/>
    <property type="molecule type" value="Genomic_DNA"/>
</dbReference>
<reference evidence="1 2" key="2">
    <citation type="journal article" date="2010" name="Stand. Genomic Sci.">
        <title>Complete genome sequence of Sebaldella termitidis type strain (NCTC 11300).</title>
        <authorList>
            <person name="Harmon-Smith M."/>
            <person name="Celia L."/>
            <person name="Chertkov O."/>
            <person name="Lapidus A."/>
            <person name="Copeland A."/>
            <person name="Glavina Del Rio T."/>
            <person name="Nolan M."/>
            <person name="Lucas S."/>
            <person name="Tice H."/>
            <person name="Cheng J.F."/>
            <person name="Han C."/>
            <person name="Detter J.C."/>
            <person name="Bruce D."/>
            <person name="Goodwin L."/>
            <person name="Pitluck S."/>
            <person name="Pati A."/>
            <person name="Liolios K."/>
            <person name="Ivanova N."/>
            <person name="Mavromatis K."/>
            <person name="Mikhailova N."/>
            <person name="Chen A."/>
            <person name="Palaniappan K."/>
            <person name="Land M."/>
            <person name="Hauser L."/>
            <person name="Chang Y.J."/>
            <person name="Jeffries C.D."/>
            <person name="Brettin T."/>
            <person name="Goker M."/>
            <person name="Beck B."/>
            <person name="Bristow J."/>
            <person name="Eisen J.A."/>
            <person name="Markowitz V."/>
            <person name="Hugenholtz P."/>
            <person name="Kyrpides N.C."/>
            <person name="Klenk H.P."/>
            <person name="Chen F."/>
        </authorList>
    </citation>
    <scope>NUCLEOTIDE SEQUENCE [LARGE SCALE GENOMIC DNA]</scope>
    <source>
        <strain evidence="2">ATCC 33386 / NCTC 11300</strain>
    </source>
</reference>
<name>D1AR95_SEBTE</name>
<dbReference type="HOGENOM" id="CLU_1174771_0_0_0"/>
<proteinExistence type="predicted"/>
<organism evidence="1 2">
    <name type="scientific">Sebaldella termitidis (strain ATCC 33386 / NCTC 11300)</name>
    <dbReference type="NCBI Taxonomy" id="526218"/>
    <lineage>
        <taxon>Bacteria</taxon>
        <taxon>Fusobacteriati</taxon>
        <taxon>Fusobacteriota</taxon>
        <taxon>Fusobacteriia</taxon>
        <taxon>Fusobacteriales</taxon>
        <taxon>Leptotrichiaceae</taxon>
        <taxon>Sebaldella</taxon>
    </lineage>
</organism>
<dbReference type="Proteomes" id="UP000000845">
    <property type="component" value="Chromosome"/>
</dbReference>
<keyword evidence="2" id="KW-1185">Reference proteome</keyword>